<protein>
    <submittedName>
        <fullName evidence="2">Uncharacterized protein</fullName>
    </submittedName>
</protein>
<evidence type="ECO:0000256" key="1">
    <source>
        <dbReference type="SAM" id="MobiDB-lite"/>
    </source>
</evidence>
<feature type="region of interest" description="Disordered" evidence="1">
    <location>
        <begin position="27"/>
        <end position="48"/>
    </location>
</feature>
<gene>
    <name evidence="2" type="ORF">PENVUL_c032G03426</name>
</gene>
<name>A0A1V6RSH0_9EURO</name>
<evidence type="ECO:0000313" key="3">
    <source>
        <dbReference type="Proteomes" id="UP000191518"/>
    </source>
</evidence>
<dbReference type="AlphaFoldDB" id="A0A1V6RSH0"/>
<proteinExistence type="predicted"/>
<organism evidence="2 3">
    <name type="scientific">Penicillium vulpinum</name>
    <dbReference type="NCBI Taxonomy" id="29845"/>
    <lineage>
        <taxon>Eukaryota</taxon>
        <taxon>Fungi</taxon>
        <taxon>Dikarya</taxon>
        <taxon>Ascomycota</taxon>
        <taxon>Pezizomycotina</taxon>
        <taxon>Eurotiomycetes</taxon>
        <taxon>Eurotiomycetidae</taxon>
        <taxon>Eurotiales</taxon>
        <taxon>Aspergillaceae</taxon>
        <taxon>Penicillium</taxon>
    </lineage>
</organism>
<sequence>MFTNIDACHLRLDDFISLTNNAIQTSGLGSTTNLSPPPNPSTTAKMPRTLRSNKVYPDYTPSSGANNVTINQRYELIDENPIPKGLLSKVIDDCHLEFIDVGARSDEDPNDPERNNHAILRFTFLRELTKDTPYAPSATRGVILDLEGELAYDENTSEGVLRMRTFRYAGAHQDALRQLRLRVVSGSKLGDVINIIRDSRMILCYFDAAASTNYLTGCRDFVSQLIYQLHRNAFLNLPTGPDIPGYPGSTTVAQSFNWRYNRTIANVASPVVYAVFNPVYVHVPVPGINYTGTRRVII</sequence>
<accession>A0A1V6RSH0</accession>
<reference evidence="3" key="1">
    <citation type="journal article" date="2017" name="Nat. Microbiol.">
        <title>Global analysis of biosynthetic gene clusters reveals vast potential of secondary metabolite production in Penicillium species.</title>
        <authorList>
            <person name="Nielsen J.C."/>
            <person name="Grijseels S."/>
            <person name="Prigent S."/>
            <person name="Ji B."/>
            <person name="Dainat J."/>
            <person name="Nielsen K.F."/>
            <person name="Frisvad J.C."/>
            <person name="Workman M."/>
            <person name="Nielsen J."/>
        </authorList>
    </citation>
    <scope>NUCLEOTIDE SEQUENCE [LARGE SCALE GENOMIC DNA]</scope>
    <source>
        <strain evidence="3">IBT 29486</strain>
    </source>
</reference>
<dbReference type="Proteomes" id="UP000191518">
    <property type="component" value="Unassembled WGS sequence"/>
</dbReference>
<evidence type="ECO:0000313" key="2">
    <source>
        <dbReference type="EMBL" id="OQE04508.1"/>
    </source>
</evidence>
<keyword evidence="3" id="KW-1185">Reference proteome</keyword>
<dbReference type="EMBL" id="MDYP01000032">
    <property type="protein sequence ID" value="OQE04508.1"/>
    <property type="molecule type" value="Genomic_DNA"/>
</dbReference>
<comment type="caution">
    <text evidence="2">The sequence shown here is derived from an EMBL/GenBank/DDBJ whole genome shotgun (WGS) entry which is preliminary data.</text>
</comment>